<keyword evidence="4" id="KW-0804">Transcription</keyword>
<dbReference type="Proteomes" id="UP001153714">
    <property type="component" value="Chromosome 5"/>
</dbReference>
<evidence type="ECO:0000259" key="7">
    <source>
        <dbReference type="Pfam" id="PF13873"/>
    </source>
</evidence>
<reference evidence="8" key="1">
    <citation type="submission" date="2021-12" db="EMBL/GenBank/DDBJ databases">
        <authorList>
            <person name="King R."/>
        </authorList>
    </citation>
    <scope>NUCLEOTIDE SEQUENCE</scope>
</reference>
<organism evidence="8 9">
    <name type="scientific">Diatraea saccharalis</name>
    <name type="common">sugarcane borer</name>
    <dbReference type="NCBI Taxonomy" id="40085"/>
    <lineage>
        <taxon>Eukaryota</taxon>
        <taxon>Metazoa</taxon>
        <taxon>Ecdysozoa</taxon>
        <taxon>Arthropoda</taxon>
        <taxon>Hexapoda</taxon>
        <taxon>Insecta</taxon>
        <taxon>Pterygota</taxon>
        <taxon>Neoptera</taxon>
        <taxon>Endopterygota</taxon>
        <taxon>Lepidoptera</taxon>
        <taxon>Glossata</taxon>
        <taxon>Ditrysia</taxon>
        <taxon>Pyraloidea</taxon>
        <taxon>Crambidae</taxon>
        <taxon>Crambinae</taxon>
        <taxon>Diatraea</taxon>
    </lineage>
</organism>
<keyword evidence="3" id="KW-0805">Transcription regulation</keyword>
<comment type="subunit">
    <text evidence="1">Self-associates forming complexes of several hundred monomers.</text>
</comment>
<evidence type="ECO:0000256" key="2">
    <source>
        <dbReference type="ARBA" id="ARBA00016807"/>
    </source>
</evidence>
<dbReference type="AlphaFoldDB" id="A0A9N9RAQ8"/>
<dbReference type="OrthoDB" id="8053018at2759"/>
<name>A0A9N9RAQ8_9NEOP</name>
<dbReference type="InterPro" id="IPR028002">
    <property type="entry name" value="Myb_DNA-bind_5"/>
</dbReference>
<evidence type="ECO:0000313" key="9">
    <source>
        <dbReference type="Proteomes" id="UP001153714"/>
    </source>
</evidence>
<evidence type="ECO:0000256" key="1">
    <source>
        <dbReference type="ARBA" id="ARBA00011764"/>
    </source>
</evidence>
<evidence type="ECO:0000256" key="3">
    <source>
        <dbReference type="ARBA" id="ARBA00023015"/>
    </source>
</evidence>
<dbReference type="PANTHER" id="PTHR23098:SF16">
    <property type="entry name" value="REGULATORY PROTEIN ZESTE"/>
    <property type="match status" value="1"/>
</dbReference>
<protein>
    <recommendedName>
        <fullName evidence="2">Regulatory protein zeste</fullName>
    </recommendedName>
</protein>
<dbReference type="GO" id="GO:0005634">
    <property type="term" value="C:nucleus"/>
    <property type="evidence" value="ECO:0007669"/>
    <property type="project" value="TreeGrafter"/>
</dbReference>
<evidence type="ECO:0000256" key="6">
    <source>
        <dbReference type="SAM" id="MobiDB-lite"/>
    </source>
</evidence>
<evidence type="ECO:0000256" key="5">
    <source>
        <dbReference type="ARBA" id="ARBA00025466"/>
    </source>
</evidence>
<gene>
    <name evidence="8" type="ORF">DIATSA_LOCUS10452</name>
</gene>
<reference evidence="8" key="2">
    <citation type="submission" date="2022-10" db="EMBL/GenBank/DDBJ databases">
        <authorList>
            <consortium name="ENA_rothamsted_submissions"/>
            <consortium name="culmorum"/>
            <person name="King R."/>
        </authorList>
    </citation>
    <scope>NUCLEOTIDE SEQUENCE</scope>
</reference>
<dbReference type="Pfam" id="PF13873">
    <property type="entry name" value="Myb_DNA-bind_5"/>
    <property type="match status" value="1"/>
</dbReference>
<feature type="domain" description="Myb/SANT-like DNA-binding" evidence="7">
    <location>
        <begin position="26"/>
        <end position="65"/>
    </location>
</feature>
<evidence type="ECO:0000313" key="8">
    <source>
        <dbReference type="EMBL" id="CAG9792971.1"/>
    </source>
</evidence>
<feature type="compositionally biased region" description="Basic and acidic residues" evidence="6">
    <location>
        <begin position="1"/>
        <end position="10"/>
    </location>
</feature>
<accession>A0A9N9RAQ8</accession>
<sequence length="259" mass="29891">MVEFMEKNGDLSKPSGGPRGRHYIQLKWKELTQKLNSEGTGDFRSEEKWRKVWSDLKNNTKRKWAKINRAASGTGGGPALQLSLTDLENRVMQIIGVQAATGMEIVEAGFQQTEVHTPDIPTENEHEAILEETTEEHWNTPGTSSQPTVHPITVHPTATNDIGPPTIDDADEWQPPAPKRNKKDSLAKLFIESDRNARQYARERDLAYEKLEKERIELHDYEIRERVRQRDQELVLQAQWLEFMKECLNVITKYFDKDK</sequence>
<proteinExistence type="predicted"/>
<keyword evidence="9" id="KW-1185">Reference proteome</keyword>
<feature type="region of interest" description="Disordered" evidence="6">
    <location>
        <begin position="1"/>
        <end position="20"/>
    </location>
</feature>
<comment type="function">
    <text evidence="5">Involved in transvection phenomena (= synapsis-dependent gene expression), where the synaptic pairing of chromosomes carrying genes with which zeste interacts influences the expression of these genes. Zeste binds to DNA and stimulates transcription from a nearby promoter.</text>
</comment>
<evidence type="ECO:0000256" key="4">
    <source>
        <dbReference type="ARBA" id="ARBA00023163"/>
    </source>
</evidence>
<dbReference type="EMBL" id="OU893336">
    <property type="protein sequence ID" value="CAG9792971.1"/>
    <property type="molecule type" value="Genomic_DNA"/>
</dbReference>
<dbReference type="PANTHER" id="PTHR23098">
    <property type="entry name" value="AGAP001331-PA-RELATED"/>
    <property type="match status" value="1"/>
</dbReference>